<dbReference type="GeneTree" id="ENSGT00390000009760"/>
<sequence length="300" mass="33367">MASFGEQKLLLKSDRKLIGIRPGRNVEEVILTYDNGITICDIDHKKVKRSLSIGKGQQFTASCIYNNRDDEYVVVQEGIVIRTFNEQSFNNGQRFTVNVPIYEITADCDNHDSAVVFNNGNVLTLEAVLENPSGIPSTDPLVGNILFCKLLTNLTSVMCIQEDNNSFLVFGNGYQNNEKSKIQFQYRACELRSVCVHCSSPQVIKVFSLWSDGSVCETSISFPDNVGLPVEFVNIKEFQNKSISGNNMVSLSSDCIALVAQESGDYREVSVIDTKFGMCHHTISSLPLSTKIYTTGHNLY</sequence>
<dbReference type="GO" id="GO:0003723">
    <property type="term" value="F:RNA binding"/>
    <property type="evidence" value="ECO:0007669"/>
    <property type="project" value="TreeGrafter"/>
</dbReference>
<name>H2ZG40_CIOSA</name>
<organism evidence="2 3">
    <name type="scientific">Ciona savignyi</name>
    <name type="common">Pacific transparent sea squirt</name>
    <dbReference type="NCBI Taxonomy" id="51511"/>
    <lineage>
        <taxon>Eukaryota</taxon>
        <taxon>Metazoa</taxon>
        <taxon>Chordata</taxon>
        <taxon>Tunicata</taxon>
        <taxon>Ascidiacea</taxon>
        <taxon>Phlebobranchia</taxon>
        <taxon>Cionidae</taxon>
        <taxon>Ciona</taxon>
    </lineage>
</organism>
<dbReference type="PANTHER" id="PTHR15633:SF2">
    <property type="entry name" value="NUCLEOLAR PROTEIN 11"/>
    <property type="match status" value="1"/>
</dbReference>
<feature type="domain" description="Nucleolar protein 11 N-terminal" evidence="1">
    <location>
        <begin position="15"/>
        <end position="278"/>
    </location>
</feature>
<dbReference type="InterPro" id="IPR042859">
    <property type="entry name" value="NOL11"/>
</dbReference>
<dbReference type="HOGENOM" id="CLU_929177_0_0_1"/>
<dbReference type="Ensembl" id="ENSCSAVT00000016737.1">
    <property type="protein sequence ID" value="ENSCSAVP00000016556.1"/>
    <property type="gene ID" value="ENSCSAVG00000009735.1"/>
</dbReference>
<dbReference type="PANTHER" id="PTHR15633">
    <property type="entry name" value="NUCLEOLAR PROTEIN 11"/>
    <property type="match status" value="1"/>
</dbReference>
<dbReference type="AlphaFoldDB" id="H2ZG40"/>
<dbReference type="Pfam" id="PF08168">
    <property type="entry name" value="NOL11_N"/>
    <property type="match status" value="1"/>
</dbReference>
<dbReference type="Proteomes" id="UP000007875">
    <property type="component" value="Unassembled WGS sequence"/>
</dbReference>
<dbReference type="GO" id="GO:0030490">
    <property type="term" value="P:maturation of SSU-rRNA"/>
    <property type="evidence" value="ECO:0007669"/>
    <property type="project" value="InterPro"/>
</dbReference>
<reference evidence="2" key="2">
    <citation type="submission" date="2025-08" db="UniProtKB">
        <authorList>
            <consortium name="Ensembl"/>
        </authorList>
    </citation>
    <scope>IDENTIFICATION</scope>
</reference>
<proteinExistence type="predicted"/>
<dbReference type="GO" id="GO:0005730">
    <property type="term" value="C:nucleolus"/>
    <property type="evidence" value="ECO:0007669"/>
    <property type="project" value="TreeGrafter"/>
</dbReference>
<evidence type="ECO:0000313" key="3">
    <source>
        <dbReference type="Proteomes" id="UP000007875"/>
    </source>
</evidence>
<reference evidence="2" key="3">
    <citation type="submission" date="2025-09" db="UniProtKB">
        <authorList>
            <consortium name="Ensembl"/>
        </authorList>
    </citation>
    <scope>IDENTIFICATION</scope>
</reference>
<accession>H2ZG40</accession>
<protein>
    <recommendedName>
        <fullName evidence="1">Nucleolar protein 11 N-terminal domain-containing protein</fullName>
    </recommendedName>
</protein>
<reference evidence="3" key="1">
    <citation type="submission" date="2003-08" db="EMBL/GenBank/DDBJ databases">
        <authorList>
            <person name="Birren B."/>
            <person name="Nusbaum C."/>
            <person name="Abebe A."/>
            <person name="Abouelleil A."/>
            <person name="Adekoya E."/>
            <person name="Ait-zahra M."/>
            <person name="Allen N."/>
            <person name="Allen T."/>
            <person name="An P."/>
            <person name="Anderson M."/>
            <person name="Anderson S."/>
            <person name="Arachchi H."/>
            <person name="Armbruster J."/>
            <person name="Bachantsang P."/>
            <person name="Baldwin J."/>
            <person name="Barry A."/>
            <person name="Bayul T."/>
            <person name="Blitshsteyn B."/>
            <person name="Bloom T."/>
            <person name="Blye J."/>
            <person name="Boguslavskiy L."/>
            <person name="Borowsky M."/>
            <person name="Boukhgalter B."/>
            <person name="Brunache A."/>
            <person name="Butler J."/>
            <person name="Calixte N."/>
            <person name="Calvo S."/>
            <person name="Camarata J."/>
            <person name="Campo K."/>
            <person name="Chang J."/>
            <person name="Cheshatsang Y."/>
            <person name="Citroen M."/>
            <person name="Collymore A."/>
            <person name="Considine T."/>
            <person name="Cook A."/>
            <person name="Cooke P."/>
            <person name="Corum B."/>
            <person name="Cuomo C."/>
            <person name="David R."/>
            <person name="Dawoe T."/>
            <person name="Degray S."/>
            <person name="Dodge S."/>
            <person name="Dooley K."/>
            <person name="Dorje P."/>
            <person name="Dorjee K."/>
            <person name="Dorris L."/>
            <person name="Duffey N."/>
            <person name="Dupes A."/>
            <person name="Elkins T."/>
            <person name="Engels R."/>
            <person name="Erickson J."/>
            <person name="Farina A."/>
            <person name="Faro S."/>
            <person name="Ferreira P."/>
            <person name="Fischer H."/>
            <person name="Fitzgerald M."/>
            <person name="Foley K."/>
            <person name="Gage D."/>
            <person name="Galagan J."/>
            <person name="Gearin G."/>
            <person name="Gnerre S."/>
            <person name="Gnirke A."/>
            <person name="Goyette A."/>
            <person name="Graham J."/>
            <person name="Grandbois E."/>
            <person name="Gyaltsen K."/>
            <person name="Hafez N."/>
            <person name="Hagopian D."/>
            <person name="Hagos B."/>
            <person name="Hall J."/>
            <person name="Hatcher B."/>
            <person name="Heller A."/>
            <person name="Higgins H."/>
            <person name="Honan T."/>
            <person name="Horn A."/>
            <person name="Houde N."/>
            <person name="Hughes L."/>
            <person name="Hulme W."/>
            <person name="Husby E."/>
            <person name="Iliev I."/>
            <person name="Jaffe D."/>
            <person name="Jones C."/>
            <person name="Kamal M."/>
            <person name="Kamat A."/>
            <person name="Kamvysselis M."/>
            <person name="Karlsson E."/>
            <person name="Kells C."/>
            <person name="Kieu A."/>
            <person name="Kisner P."/>
            <person name="Kodira C."/>
            <person name="Kulbokas E."/>
            <person name="Labutti K."/>
            <person name="Lama D."/>
            <person name="Landers T."/>
            <person name="Leger J."/>
            <person name="Levine S."/>
            <person name="Lewis D."/>
            <person name="Lewis T."/>
            <person name="Lindblad-toh K."/>
            <person name="Liu X."/>
            <person name="Lokyitsang T."/>
            <person name="Lokyitsang Y."/>
            <person name="Lucien O."/>
            <person name="Lui A."/>
            <person name="Ma L.J."/>
            <person name="Mabbitt R."/>
            <person name="Macdonald J."/>
            <person name="Maclean C."/>
            <person name="Major J."/>
            <person name="Manning J."/>
            <person name="Marabella R."/>
            <person name="Maru K."/>
            <person name="Matthews C."/>
            <person name="Mauceli E."/>
            <person name="Mccarthy M."/>
            <person name="Mcdonough S."/>
            <person name="Mcghee T."/>
            <person name="Meldrim J."/>
            <person name="Meneus L."/>
            <person name="Mesirov J."/>
            <person name="Mihalev A."/>
            <person name="Mihova T."/>
            <person name="Mikkelsen T."/>
            <person name="Mlenga V."/>
            <person name="Moru K."/>
            <person name="Mozes J."/>
            <person name="Mulrain L."/>
            <person name="Munson G."/>
            <person name="Naylor J."/>
            <person name="Newes C."/>
            <person name="Nguyen C."/>
            <person name="Nguyen N."/>
            <person name="Nguyen T."/>
            <person name="Nicol R."/>
            <person name="Nielsen C."/>
            <person name="Nizzari M."/>
            <person name="Norbu C."/>
            <person name="Norbu N."/>
            <person name="O'donnell P."/>
            <person name="Okoawo O."/>
            <person name="O'leary S."/>
            <person name="Omotosho B."/>
            <person name="O'neill K."/>
            <person name="Osman S."/>
            <person name="Parker S."/>
            <person name="Perrin D."/>
            <person name="Phunkhang P."/>
            <person name="Piqani B."/>
            <person name="Purcell S."/>
            <person name="Rachupka T."/>
            <person name="Ramasamy U."/>
            <person name="Rameau R."/>
            <person name="Ray V."/>
            <person name="Raymond C."/>
            <person name="Retta R."/>
            <person name="Richardson S."/>
            <person name="Rise C."/>
            <person name="Rodriguez J."/>
            <person name="Rogers J."/>
            <person name="Rogov P."/>
            <person name="Rutman M."/>
            <person name="Schupbach R."/>
            <person name="Seaman C."/>
            <person name="Settipalli S."/>
            <person name="Sharpe T."/>
            <person name="Sheridan J."/>
            <person name="Sherpa N."/>
            <person name="Shi J."/>
            <person name="Smirnov S."/>
            <person name="Smith C."/>
            <person name="Sougnez C."/>
            <person name="Spencer B."/>
            <person name="Stalker J."/>
            <person name="Stange-thomann N."/>
            <person name="Stavropoulos S."/>
            <person name="Stetson K."/>
            <person name="Stone C."/>
            <person name="Stone S."/>
            <person name="Stubbs M."/>
            <person name="Talamas J."/>
            <person name="Tchuinga P."/>
            <person name="Tenzing P."/>
            <person name="Tesfaye S."/>
            <person name="Theodore J."/>
            <person name="Thoulutsang Y."/>
            <person name="Topham K."/>
            <person name="Towey S."/>
            <person name="Tsamla T."/>
            <person name="Tsomo N."/>
            <person name="Vallee D."/>
            <person name="Vassiliev H."/>
            <person name="Venkataraman V."/>
            <person name="Vinson J."/>
            <person name="Vo A."/>
            <person name="Wade C."/>
            <person name="Wang S."/>
            <person name="Wangchuk T."/>
            <person name="Wangdi T."/>
            <person name="Whittaker C."/>
            <person name="Wilkinson J."/>
            <person name="Wu Y."/>
            <person name="Wyman D."/>
            <person name="Yadav S."/>
            <person name="Yang S."/>
            <person name="Yang X."/>
            <person name="Yeager S."/>
            <person name="Yee E."/>
            <person name="Young G."/>
            <person name="Zainoun J."/>
            <person name="Zembeck L."/>
            <person name="Zimmer A."/>
            <person name="Zody M."/>
            <person name="Lander E."/>
        </authorList>
    </citation>
    <scope>NUCLEOTIDE SEQUENCE [LARGE SCALE GENOMIC DNA]</scope>
</reference>
<evidence type="ECO:0000259" key="1">
    <source>
        <dbReference type="Pfam" id="PF08168"/>
    </source>
</evidence>
<evidence type="ECO:0000313" key="2">
    <source>
        <dbReference type="Ensembl" id="ENSCSAVP00000016556.1"/>
    </source>
</evidence>
<dbReference type="InterPro" id="IPR012584">
    <property type="entry name" value="NOL11_N"/>
</dbReference>
<keyword evidence="3" id="KW-1185">Reference proteome</keyword>